<dbReference type="InterPro" id="IPR008538">
    <property type="entry name" value="Uma2"/>
</dbReference>
<sequence length="213" mass="23974">MTERENPDTWRVTVMAAREPMSEPMSDDRTAIPGKPPFTVDDMLKFPEDGNRYELLNGSLLVSPAPTPLHQDALLELATILRVASPPELKPMLEVNLRLGPQDYYIPDLVVVSKAAMRSTELMFEAKDILLAVEIVSPSTQMRDRQIKKAVYAAAGIPLYWRIELLESPSLFIYQLGDEEYDLAEEVKAGDTARLSVPFPVEFDPIQLVTDWV</sequence>
<gene>
    <name evidence="2" type="ORF">Aple_051730</name>
</gene>
<dbReference type="CDD" id="cd06260">
    <property type="entry name" value="DUF820-like"/>
    <property type="match status" value="1"/>
</dbReference>
<accession>A0A5M3XNF6</accession>
<dbReference type="SUPFAM" id="SSF52980">
    <property type="entry name" value="Restriction endonuclease-like"/>
    <property type="match status" value="1"/>
</dbReference>
<dbReference type="EMBL" id="BLAF01000029">
    <property type="protein sequence ID" value="GES22276.1"/>
    <property type="molecule type" value="Genomic_DNA"/>
</dbReference>
<proteinExistence type="predicted"/>
<name>A0A5M3XNF6_9ACTN</name>
<dbReference type="Proteomes" id="UP000377595">
    <property type="component" value="Unassembled WGS sequence"/>
</dbReference>
<organism evidence="2 3">
    <name type="scientific">Acrocarpospora pleiomorpha</name>
    <dbReference type="NCBI Taxonomy" id="90975"/>
    <lineage>
        <taxon>Bacteria</taxon>
        <taxon>Bacillati</taxon>
        <taxon>Actinomycetota</taxon>
        <taxon>Actinomycetes</taxon>
        <taxon>Streptosporangiales</taxon>
        <taxon>Streptosporangiaceae</taxon>
        <taxon>Acrocarpospora</taxon>
    </lineage>
</organism>
<protein>
    <recommendedName>
        <fullName evidence="1">Putative restriction endonuclease domain-containing protein</fullName>
    </recommendedName>
</protein>
<dbReference type="InterPro" id="IPR011335">
    <property type="entry name" value="Restrct_endonuc-II-like"/>
</dbReference>
<dbReference type="Gene3D" id="3.90.1570.10">
    <property type="entry name" value="tt1808, chain A"/>
    <property type="match status" value="1"/>
</dbReference>
<dbReference type="PANTHER" id="PTHR35400">
    <property type="entry name" value="SLR1083 PROTEIN"/>
    <property type="match status" value="1"/>
</dbReference>
<evidence type="ECO:0000313" key="2">
    <source>
        <dbReference type="EMBL" id="GES22276.1"/>
    </source>
</evidence>
<dbReference type="OrthoDB" id="9799703at2"/>
<evidence type="ECO:0000259" key="1">
    <source>
        <dbReference type="Pfam" id="PF05685"/>
    </source>
</evidence>
<reference evidence="2 3" key="1">
    <citation type="submission" date="2019-10" db="EMBL/GenBank/DDBJ databases">
        <title>Whole genome shotgun sequence of Acrocarpospora pleiomorpha NBRC 16267.</title>
        <authorList>
            <person name="Ichikawa N."/>
            <person name="Kimura A."/>
            <person name="Kitahashi Y."/>
            <person name="Komaki H."/>
            <person name="Oguchi A."/>
        </authorList>
    </citation>
    <scope>NUCLEOTIDE SEQUENCE [LARGE SCALE GENOMIC DNA]</scope>
    <source>
        <strain evidence="2 3">NBRC 16267</strain>
    </source>
</reference>
<dbReference type="Pfam" id="PF05685">
    <property type="entry name" value="Uma2"/>
    <property type="match status" value="1"/>
</dbReference>
<dbReference type="InterPro" id="IPR012296">
    <property type="entry name" value="Nuclease_put_TT1808"/>
</dbReference>
<dbReference type="AlphaFoldDB" id="A0A5M3XNF6"/>
<feature type="domain" description="Putative restriction endonuclease" evidence="1">
    <location>
        <begin position="41"/>
        <end position="203"/>
    </location>
</feature>
<evidence type="ECO:0000313" key="3">
    <source>
        <dbReference type="Proteomes" id="UP000377595"/>
    </source>
</evidence>
<keyword evidence="3" id="KW-1185">Reference proteome</keyword>
<comment type="caution">
    <text evidence="2">The sequence shown here is derived from an EMBL/GenBank/DDBJ whole genome shotgun (WGS) entry which is preliminary data.</text>
</comment>
<dbReference type="PANTHER" id="PTHR35400:SF3">
    <property type="entry name" value="SLL1072 PROTEIN"/>
    <property type="match status" value="1"/>
</dbReference>
<dbReference type="RefSeq" id="WP_155347226.1">
    <property type="nucleotide sequence ID" value="NZ_BAAAHM010000002.1"/>
</dbReference>